<dbReference type="PANTHER" id="PTHR43537">
    <property type="entry name" value="TRANSCRIPTIONAL REGULATOR, GNTR FAMILY"/>
    <property type="match status" value="1"/>
</dbReference>
<evidence type="ECO:0000256" key="3">
    <source>
        <dbReference type="ARBA" id="ARBA00023163"/>
    </source>
</evidence>
<keyword evidence="6" id="KW-1185">Reference proteome</keyword>
<proteinExistence type="predicted"/>
<evidence type="ECO:0000256" key="1">
    <source>
        <dbReference type="ARBA" id="ARBA00023015"/>
    </source>
</evidence>
<evidence type="ECO:0000256" key="2">
    <source>
        <dbReference type="ARBA" id="ARBA00023125"/>
    </source>
</evidence>
<dbReference type="AlphaFoldDB" id="A0A238YU02"/>
<dbReference type="GO" id="GO:0003700">
    <property type="term" value="F:DNA-binding transcription factor activity"/>
    <property type="evidence" value="ECO:0007669"/>
    <property type="project" value="InterPro"/>
</dbReference>
<dbReference type="SUPFAM" id="SSF46785">
    <property type="entry name" value="Winged helix' DNA-binding domain"/>
    <property type="match status" value="1"/>
</dbReference>
<gene>
    <name evidence="5" type="ORF">SAMN04488503_0985</name>
</gene>
<keyword evidence="2" id="KW-0238">DNA-binding</keyword>
<dbReference type="Pfam" id="PF07729">
    <property type="entry name" value="FCD"/>
    <property type="match status" value="1"/>
</dbReference>
<dbReference type="InterPro" id="IPR008920">
    <property type="entry name" value="TF_FadR/GntR_C"/>
</dbReference>
<dbReference type="InterPro" id="IPR011711">
    <property type="entry name" value="GntR_C"/>
</dbReference>
<keyword evidence="3" id="KW-0804">Transcription</keyword>
<dbReference type="CDD" id="cd07377">
    <property type="entry name" value="WHTH_GntR"/>
    <property type="match status" value="1"/>
</dbReference>
<feature type="domain" description="HTH gntR-type" evidence="4">
    <location>
        <begin position="3"/>
        <end position="71"/>
    </location>
</feature>
<dbReference type="SMART" id="SM00345">
    <property type="entry name" value="HTH_GNTR"/>
    <property type="match status" value="1"/>
</dbReference>
<dbReference type="PANTHER" id="PTHR43537:SF5">
    <property type="entry name" value="UXU OPERON TRANSCRIPTIONAL REGULATOR"/>
    <property type="match status" value="1"/>
</dbReference>
<evidence type="ECO:0000259" key="4">
    <source>
        <dbReference type="PROSITE" id="PS50949"/>
    </source>
</evidence>
<organism evidence="5 6">
    <name type="scientific">Humidesulfovibrio mexicanus</name>
    <dbReference type="NCBI Taxonomy" id="147047"/>
    <lineage>
        <taxon>Bacteria</taxon>
        <taxon>Pseudomonadati</taxon>
        <taxon>Thermodesulfobacteriota</taxon>
        <taxon>Desulfovibrionia</taxon>
        <taxon>Desulfovibrionales</taxon>
        <taxon>Desulfovibrionaceae</taxon>
        <taxon>Humidesulfovibrio</taxon>
    </lineage>
</organism>
<keyword evidence="1" id="KW-0805">Transcription regulation</keyword>
<dbReference type="InterPro" id="IPR000524">
    <property type="entry name" value="Tscrpt_reg_HTH_GntR"/>
</dbReference>
<name>A0A238YU02_9BACT</name>
<dbReference type="Gene3D" id="1.10.10.10">
    <property type="entry name" value="Winged helix-like DNA-binding domain superfamily/Winged helix DNA-binding domain"/>
    <property type="match status" value="1"/>
</dbReference>
<evidence type="ECO:0000313" key="5">
    <source>
        <dbReference type="EMBL" id="SNR74432.1"/>
    </source>
</evidence>
<dbReference type="EMBL" id="FZOC01000002">
    <property type="protein sequence ID" value="SNR74432.1"/>
    <property type="molecule type" value="Genomic_DNA"/>
</dbReference>
<dbReference type="OrthoDB" id="5343675at2"/>
<dbReference type="SUPFAM" id="SSF48008">
    <property type="entry name" value="GntR ligand-binding domain-like"/>
    <property type="match status" value="1"/>
</dbReference>
<dbReference type="Gene3D" id="1.20.120.530">
    <property type="entry name" value="GntR ligand-binding domain-like"/>
    <property type="match status" value="1"/>
</dbReference>
<dbReference type="PRINTS" id="PR00035">
    <property type="entry name" value="HTHGNTR"/>
</dbReference>
<dbReference type="PROSITE" id="PS50949">
    <property type="entry name" value="HTH_GNTR"/>
    <property type="match status" value="1"/>
</dbReference>
<protein>
    <submittedName>
        <fullName evidence="5">Transcriptional regulator, GntR family</fullName>
    </submittedName>
</protein>
<dbReference type="InterPro" id="IPR036390">
    <property type="entry name" value="WH_DNA-bd_sf"/>
</dbReference>
<reference evidence="5 6" key="1">
    <citation type="submission" date="2017-06" db="EMBL/GenBank/DDBJ databases">
        <authorList>
            <person name="Kim H.J."/>
            <person name="Triplett B.A."/>
        </authorList>
    </citation>
    <scope>NUCLEOTIDE SEQUENCE [LARGE SCALE GENOMIC DNA]</scope>
    <source>
        <strain evidence="5 6">DSM 13116</strain>
    </source>
</reference>
<sequence>MASAQRPILCKRVADMLKGSSFSVGDRLPGERRLAELFETSRNTIREVLCNLETMGYVEIRQKSGCYLKSKEGRISWEQLRRRRSQTATRQILDTLALVLPGLAREQAARLSPVAVADLENITARLGEAIVNFDIAAFSRIYIGFFLTLARVSANDYLILLLEELQAAAHNLDDAGIGLAEARTGFLFEYHVELFNALKSARAEEAQTLAAKCMDAFAAMVLPGEWPGNETTR</sequence>
<evidence type="ECO:0000313" key="6">
    <source>
        <dbReference type="Proteomes" id="UP000198324"/>
    </source>
</evidence>
<accession>A0A238YU02</accession>
<dbReference type="Proteomes" id="UP000198324">
    <property type="component" value="Unassembled WGS sequence"/>
</dbReference>
<dbReference type="GO" id="GO:0003677">
    <property type="term" value="F:DNA binding"/>
    <property type="evidence" value="ECO:0007669"/>
    <property type="project" value="UniProtKB-KW"/>
</dbReference>
<dbReference type="Pfam" id="PF00392">
    <property type="entry name" value="GntR"/>
    <property type="match status" value="1"/>
</dbReference>
<dbReference type="InterPro" id="IPR036388">
    <property type="entry name" value="WH-like_DNA-bd_sf"/>
</dbReference>